<dbReference type="Proteomes" id="UP000005237">
    <property type="component" value="Unassembled WGS sequence"/>
</dbReference>
<dbReference type="AlphaFoldDB" id="A0A8R1I471"/>
<proteinExistence type="predicted"/>
<evidence type="ECO:0000313" key="2">
    <source>
        <dbReference type="Proteomes" id="UP000005237"/>
    </source>
</evidence>
<reference evidence="2" key="1">
    <citation type="submission" date="2010-08" db="EMBL/GenBank/DDBJ databases">
        <authorList>
            <consortium name="Caenorhabditis japonica Sequencing Consortium"/>
            <person name="Wilson R.K."/>
        </authorList>
    </citation>
    <scope>NUCLEOTIDE SEQUENCE [LARGE SCALE GENOMIC DNA]</scope>
    <source>
        <strain evidence="2">DF5081</strain>
    </source>
</reference>
<name>A0A8R1I471_CAEJA</name>
<reference evidence="1" key="2">
    <citation type="submission" date="2022-06" db="UniProtKB">
        <authorList>
            <consortium name="EnsemblMetazoa"/>
        </authorList>
    </citation>
    <scope>IDENTIFICATION</scope>
    <source>
        <strain evidence="1">DF5081</strain>
    </source>
</reference>
<organism evidence="1 2">
    <name type="scientific">Caenorhabditis japonica</name>
    <dbReference type="NCBI Taxonomy" id="281687"/>
    <lineage>
        <taxon>Eukaryota</taxon>
        <taxon>Metazoa</taxon>
        <taxon>Ecdysozoa</taxon>
        <taxon>Nematoda</taxon>
        <taxon>Chromadorea</taxon>
        <taxon>Rhabditida</taxon>
        <taxon>Rhabditina</taxon>
        <taxon>Rhabditomorpha</taxon>
        <taxon>Rhabditoidea</taxon>
        <taxon>Rhabditidae</taxon>
        <taxon>Peloderinae</taxon>
        <taxon>Caenorhabditis</taxon>
    </lineage>
</organism>
<protein>
    <submittedName>
        <fullName evidence="1">Uncharacterized protein</fullName>
    </submittedName>
</protein>
<sequence>MVQAKIHEFLNKNYHFTIPNLPRIVCSGLEFLPCFLESVQIDEIRLGNDSLTKFESNDGKLIAGRHIDLIPFGYRESKCEVIRPSVLRCNLGALIAGILHNINTPWRFYWLPGYEETEHVTLCERYSGRLDKLPNNIHVLLIPVPENDELKLLVKVSECGVTIQKFARIDLPQNLQKISDKTCGLSWMCKNCDKSMESWYFRKTLNVD</sequence>
<evidence type="ECO:0000313" key="1">
    <source>
        <dbReference type="EnsemblMetazoa" id="CJA15130.1"/>
    </source>
</evidence>
<keyword evidence="2" id="KW-1185">Reference proteome</keyword>
<accession>A0A8R1I471</accession>
<dbReference type="EnsemblMetazoa" id="CJA15130.1">
    <property type="protein sequence ID" value="CJA15130.1"/>
    <property type="gene ID" value="WBGene00134334"/>
</dbReference>